<evidence type="ECO:0008006" key="3">
    <source>
        <dbReference type="Google" id="ProtNLM"/>
    </source>
</evidence>
<reference evidence="1 2" key="1">
    <citation type="journal article" date="2016" name="Nat. Commun.">
        <title>Thousands of microbial genomes shed light on interconnected biogeochemical processes in an aquifer system.</title>
        <authorList>
            <person name="Anantharaman K."/>
            <person name="Brown C.T."/>
            <person name="Hug L.A."/>
            <person name="Sharon I."/>
            <person name="Castelle C.J."/>
            <person name="Probst A.J."/>
            <person name="Thomas B.C."/>
            <person name="Singh A."/>
            <person name="Wilkins M.J."/>
            <person name="Karaoz U."/>
            <person name="Brodie E.L."/>
            <person name="Williams K.H."/>
            <person name="Hubbard S.S."/>
            <person name="Banfield J.F."/>
        </authorList>
    </citation>
    <scope>NUCLEOTIDE SEQUENCE [LARGE SCALE GENOMIC DNA]</scope>
</reference>
<accession>A0A1F5PXM1</accession>
<organism evidence="1 2">
    <name type="scientific">Candidatus Doudnabacteria bacterium RIFCSPLOWO2_01_FULL_44_21</name>
    <dbReference type="NCBI Taxonomy" id="1817841"/>
    <lineage>
        <taxon>Bacteria</taxon>
        <taxon>Candidatus Doudnaibacteriota</taxon>
    </lineage>
</organism>
<dbReference type="EMBL" id="MFFB01000013">
    <property type="protein sequence ID" value="OGE94597.1"/>
    <property type="molecule type" value="Genomic_DNA"/>
</dbReference>
<sequence length="95" mass="11267">MGDNPDNLPELMKIWLKHKVSSEECEEAFATEELFRQPDELHSHKENRYILISKTKKSRLLFIVYTIRKNKVRVISARSMHKKEQDFYEKEAGSA</sequence>
<proteinExistence type="predicted"/>
<dbReference type="InterPro" id="IPR038573">
    <property type="entry name" value="BrnT_sf"/>
</dbReference>
<dbReference type="AlphaFoldDB" id="A0A1F5PXM1"/>
<dbReference type="Gene3D" id="3.10.450.530">
    <property type="entry name" value="Ribonuclease toxin, BrnT, of type II toxin-antitoxin system"/>
    <property type="match status" value="1"/>
</dbReference>
<protein>
    <recommendedName>
        <fullName evidence="3">Toxin</fullName>
    </recommendedName>
</protein>
<gene>
    <name evidence="1" type="ORF">A3B10_00070</name>
</gene>
<dbReference type="InterPro" id="IPR007460">
    <property type="entry name" value="BrnT_toxin"/>
</dbReference>
<evidence type="ECO:0000313" key="2">
    <source>
        <dbReference type="Proteomes" id="UP000177281"/>
    </source>
</evidence>
<dbReference type="Pfam" id="PF04365">
    <property type="entry name" value="BrnT_toxin"/>
    <property type="match status" value="1"/>
</dbReference>
<comment type="caution">
    <text evidence="1">The sequence shown here is derived from an EMBL/GenBank/DDBJ whole genome shotgun (WGS) entry which is preliminary data.</text>
</comment>
<name>A0A1F5PXM1_9BACT</name>
<evidence type="ECO:0000313" key="1">
    <source>
        <dbReference type="EMBL" id="OGE94597.1"/>
    </source>
</evidence>
<dbReference type="Proteomes" id="UP000177281">
    <property type="component" value="Unassembled WGS sequence"/>
</dbReference>